<dbReference type="AlphaFoldDB" id="A0A8J2QMN7"/>
<feature type="chain" id="PRO_5035281066" evidence="1">
    <location>
        <begin position="18"/>
        <end position="150"/>
    </location>
</feature>
<name>A0A8J2QMN7_9NEOP</name>
<dbReference type="Gene3D" id="2.40.10.10">
    <property type="entry name" value="Trypsin-like serine proteases"/>
    <property type="match status" value="1"/>
</dbReference>
<evidence type="ECO:0000313" key="3">
    <source>
        <dbReference type="Proteomes" id="UP000789524"/>
    </source>
</evidence>
<gene>
    <name evidence="2" type="ORF">DCHRY22_LOCUS6698</name>
</gene>
<dbReference type="EMBL" id="CAKASE010000055">
    <property type="protein sequence ID" value="CAG9565957.1"/>
    <property type="molecule type" value="Genomic_DNA"/>
</dbReference>
<keyword evidence="3" id="KW-1185">Reference proteome</keyword>
<proteinExistence type="predicted"/>
<comment type="caution">
    <text evidence="2">The sequence shown here is derived from an EMBL/GenBank/DDBJ whole genome shotgun (WGS) entry which is preliminary data.</text>
</comment>
<dbReference type="Proteomes" id="UP000789524">
    <property type="component" value="Unassembled WGS sequence"/>
</dbReference>
<sequence length="150" mass="17120">MLIIVLLVLSCFIGAYSQDPSFQDTSEILEKFLLEAIKNNKTIDIDFGDSDEKPCIPLEAVSESTPVAGRRISEQKCYEYIEQMKNREKEEKWAERCHQSEVLRTATIPVIETKQCEPLLVQHRNRNWKGLTYHQICAGNLTGGVDTCQV</sequence>
<dbReference type="InterPro" id="IPR009003">
    <property type="entry name" value="Peptidase_S1_PA"/>
</dbReference>
<accession>A0A8J2QMN7</accession>
<reference evidence="2" key="1">
    <citation type="submission" date="2021-09" db="EMBL/GenBank/DDBJ databases">
        <authorList>
            <person name="Martin H S."/>
        </authorList>
    </citation>
    <scope>NUCLEOTIDE SEQUENCE</scope>
</reference>
<protein>
    <submittedName>
        <fullName evidence="2">(African queen) hypothetical protein</fullName>
    </submittedName>
</protein>
<dbReference type="OrthoDB" id="546450at2759"/>
<organism evidence="2 3">
    <name type="scientific">Danaus chrysippus</name>
    <name type="common">African queen</name>
    <dbReference type="NCBI Taxonomy" id="151541"/>
    <lineage>
        <taxon>Eukaryota</taxon>
        <taxon>Metazoa</taxon>
        <taxon>Ecdysozoa</taxon>
        <taxon>Arthropoda</taxon>
        <taxon>Hexapoda</taxon>
        <taxon>Insecta</taxon>
        <taxon>Pterygota</taxon>
        <taxon>Neoptera</taxon>
        <taxon>Endopterygota</taxon>
        <taxon>Lepidoptera</taxon>
        <taxon>Glossata</taxon>
        <taxon>Ditrysia</taxon>
        <taxon>Papilionoidea</taxon>
        <taxon>Nymphalidae</taxon>
        <taxon>Danainae</taxon>
        <taxon>Danaini</taxon>
        <taxon>Danaina</taxon>
        <taxon>Danaus</taxon>
        <taxon>Anosia</taxon>
    </lineage>
</organism>
<dbReference type="InterPro" id="IPR043504">
    <property type="entry name" value="Peptidase_S1_PA_chymotrypsin"/>
</dbReference>
<dbReference type="SUPFAM" id="SSF50494">
    <property type="entry name" value="Trypsin-like serine proteases"/>
    <property type="match status" value="1"/>
</dbReference>
<feature type="signal peptide" evidence="1">
    <location>
        <begin position="1"/>
        <end position="17"/>
    </location>
</feature>
<keyword evidence="1" id="KW-0732">Signal</keyword>
<evidence type="ECO:0000256" key="1">
    <source>
        <dbReference type="SAM" id="SignalP"/>
    </source>
</evidence>
<evidence type="ECO:0000313" key="2">
    <source>
        <dbReference type="EMBL" id="CAG9565957.1"/>
    </source>
</evidence>